<proteinExistence type="predicted"/>
<comment type="caution">
    <text evidence="2">The sequence shown here is derived from an EMBL/GenBank/DDBJ whole genome shotgun (WGS) entry which is preliminary data.</text>
</comment>
<dbReference type="EMBL" id="JAWDGP010004234">
    <property type="protein sequence ID" value="KAK3766419.1"/>
    <property type="molecule type" value="Genomic_DNA"/>
</dbReference>
<protein>
    <submittedName>
        <fullName evidence="2">Uncharacterized protein</fullName>
    </submittedName>
</protein>
<feature type="region of interest" description="Disordered" evidence="1">
    <location>
        <begin position="37"/>
        <end position="59"/>
    </location>
</feature>
<evidence type="ECO:0000313" key="2">
    <source>
        <dbReference type="EMBL" id="KAK3766419.1"/>
    </source>
</evidence>
<dbReference type="AlphaFoldDB" id="A0AAE0ZBM6"/>
<sequence>MSSGEVIRNYDCGPQELRNRSKRLPAVEVEAEAVAFQRDAGQRPASQGARESSGSRDRRSNQWIKLCLMDRSLPAFYDNSRLLLPPATQISPTFLFSLTECAFFSCH</sequence>
<name>A0AAE0ZBM6_9GAST</name>
<keyword evidence="3" id="KW-1185">Reference proteome</keyword>
<evidence type="ECO:0000256" key="1">
    <source>
        <dbReference type="SAM" id="MobiDB-lite"/>
    </source>
</evidence>
<dbReference type="Proteomes" id="UP001283361">
    <property type="component" value="Unassembled WGS sequence"/>
</dbReference>
<accession>A0AAE0ZBM6</accession>
<evidence type="ECO:0000313" key="3">
    <source>
        <dbReference type="Proteomes" id="UP001283361"/>
    </source>
</evidence>
<organism evidence="2 3">
    <name type="scientific">Elysia crispata</name>
    <name type="common">lettuce slug</name>
    <dbReference type="NCBI Taxonomy" id="231223"/>
    <lineage>
        <taxon>Eukaryota</taxon>
        <taxon>Metazoa</taxon>
        <taxon>Spiralia</taxon>
        <taxon>Lophotrochozoa</taxon>
        <taxon>Mollusca</taxon>
        <taxon>Gastropoda</taxon>
        <taxon>Heterobranchia</taxon>
        <taxon>Euthyneura</taxon>
        <taxon>Panpulmonata</taxon>
        <taxon>Sacoglossa</taxon>
        <taxon>Placobranchoidea</taxon>
        <taxon>Plakobranchidae</taxon>
        <taxon>Elysia</taxon>
    </lineage>
</organism>
<gene>
    <name evidence="2" type="ORF">RRG08_056093</name>
</gene>
<reference evidence="2" key="1">
    <citation type="journal article" date="2023" name="G3 (Bethesda)">
        <title>A reference genome for the long-term kleptoplast-retaining sea slug Elysia crispata morphotype clarki.</title>
        <authorList>
            <person name="Eastman K.E."/>
            <person name="Pendleton A.L."/>
            <person name="Shaikh M.A."/>
            <person name="Suttiyut T."/>
            <person name="Ogas R."/>
            <person name="Tomko P."/>
            <person name="Gavelis G."/>
            <person name="Widhalm J.R."/>
            <person name="Wisecaver J.H."/>
        </authorList>
    </citation>
    <scope>NUCLEOTIDE SEQUENCE</scope>
    <source>
        <strain evidence="2">ECLA1</strain>
    </source>
</reference>